<accession>A0A5B8YA46</accession>
<evidence type="ECO:0000313" key="1">
    <source>
        <dbReference type="EMBL" id="QDG52022.1"/>
    </source>
</evidence>
<evidence type="ECO:0000313" key="2">
    <source>
        <dbReference type="Proteomes" id="UP000315995"/>
    </source>
</evidence>
<dbReference type="EMBL" id="CP041186">
    <property type="protein sequence ID" value="QDG52022.1"/>
    <property type="molecule type" value="Genomic_DNA"/>
</dbReference>
<sequence length="176" mass="20302">MTDYSFDREDMAEPIERMFDREVGREHGMFDVIKDEETEGGKGNIDLVYIGGDRQSLHSIRLETSFDNCLFDVNRGIHSLSSVEANYVWIALPLDEFRDGDEQYNGIMLETCKERGIGVITVQPKGRGVSAKIILDAEHKEGDHLDKYGELEKRWKEETKDVLVGDDYKVVKYYNR</sequence>
<dbReference type="Proteomes" id="UP000315995">
    <property type="component" value="Chromosome"/>
</dbReference>
<name>A0A4Y6PUL9_PERCE</name>
<dbReference type="AlphaFoldDB" id="A0A4Y6PUL9"/>
<dbReference type="RefSeq" id="WP_141198499.1">
    <property type="nucleotide sequence ID" value="NZ_CP041186.1"/>
</dbReference>
<protein>
    <submittedName>
        <fullName evidence="1">Uncharacterized protein</fullName>
    </submittedName>
</protein>
<proteinExistence type="predicted"/>
<organism evidence="1 2">
    <name type="scientific">Persicimonas caeni</name>
    <dbReference type="NCBI Taxonomy" id="2292766"/>
    <lineage>
        <taxon>Bacteria</taxon>
        <taxon>Deltaproteobacteria</taxon>
        <taxon>Bradymonadales</taxon>
        <taxon>Bradymonadaceae</taxon>
        <taxon>Persicimonas</taxon>
    </lineage>
</organism>
<accession>A0A4Y6PUL9</accession>
<reference evidence="1 2" key="1">
    <citation type="submission" date="2019-06" db="EMBL/GenBank/DDBJ databases">
        <title>Persicimonas caeni gen. nov., sp. nov., a predatory bacterium isolated from solar saltern.</title>
        <authorList>
            <person name="Wang S."/>
        </authorList>
    </citation>
    <scope>NUCLEOTIDE SEQUENCE [LARGE SCALE GENOMIC DNA]</scope>
    <source>
        <strain evidence="1 2">YN101</strain>
    </source>
</reference>
<keyword evidence="2" id="KW-1185">Reference proteome</keyword>
<dbReference type="OrthoDB" id="5503352at2"/>
<gene>
    <name evidence="1" type="ORF">FIV42_15115</name>
</gene>